<dbReference type="AlphaFoldDB" id="A0A1J5S2T8"/>
<evidence type="ECO:0000259" key="1">
    <source>
        <dbReference type="Pfam" id="PF03886"/>
    </source>
</evidence>
<protein>
    <recommendedName>
        <fullName evidence="1">ABC-type transport auxiliary lipoprotein component domain-containing protein</fullName>
    </recommendedName>
</protein>
<name>A0A1J5S2T8_9ZZZZ</name>
<proteinExistence type="predicted"/>
<dbReference type="Gene3D" id="3.40.50.10610">
    <property type="entry name" value="ABC-type transport auxiliary lipoprotein component"/>
    <property type="match status" value="1"/>
</dbReference>
<dbReference type="PROSITE" id="PS51257">
    <property type="entry name" value="PROKAR_LIPOPROTEIN"/>
    <property type="match status" value="1"/>
</dbReference>
<sequence length="213" mass="23506">MNKPKNTHSPLAPALLYAFLLASCTGLQAPKVETPHVYTLDTQTPLSKPQVKRGLVLAVAMPHAQPGFDTTRMAYLRKPHELNYFAVNRWADTPARMLDSLLIQALEQTTSFHAVIQSPSIVTANIRLDTELVRLQQNFETQPSQIQLTLRAQLIDVSSKRLLAVKVFDDIETAPSDDAYGGVVAANLVVQRVLGQLADFCVKESSNINDKSN</sequence>
<organism evidence="2">
    <name type="scientific">mine drainage metagenome</name>
    <dbReference type="NCBI Taxonomy" id="410659"/>
    <lineage>
        <taxon>unclassified sequences</taxon>
        <taxon>metagenomes</taxon>
        <taxon>ecological metagenomes</taxon>
    </lineage>
</organism>
<comment type="caution">
    <text evidence="2">The sequence shown here is derived from an EMBL/GenBank/DDBJ whole genome shotgun (WGS) entry which is preliminary data.</text>
</comment>
<dbReference type="SUPFAM" id="SSF159594">
    <property type="entry name" value="XCC0632-like"/>
    <property type="match status" value="1"/>
</dbReference>
<dbReference type="EMBL" id="MLJW01000117">
    <property type="protein sequence ID" value="OIQ98556.1"/>
    <property type="molecule type" value="Genomic_DNA"/>
</dbReference>
<feature type="domain" description="ABC-type transport auxiliary lipoprotein component" evidence="1">
    <location>
        <begin position="38"/>
        <end position="198"/>
    </location>
</feature>
<evidence type="ECO:0000313" key="2">
    <source>
        <dbReference type="EMBL" id="OIQ98556.1"/>
    </source>
</evidence>
<dbReference type="Pfam" id="PF03886">
    <property type="entry name" value="ABC_trans_aux"/>
    <property type="match status" value="1"/>
</dbReference>
<dbReference type="InterPro" id="IPR005586">
    <property type="entry name" value="ABC_trans_aux"/>
</dbReference>
<reference evidence="2" key="1">
    <citation type="submission" date="2016-10" db="EMBL/GenBank/DDBJ databases">
        <title>Sequence of Gallionella enrichment culture.</title>
        <authorList>
            <person name="Poehlein A."/>
            <person name="Muehling M."/>
            <person name="Daniel R."/>
        </authorList>
    </citation>
    <scope>NUCLEOTIDE SEQUENCE</scope>
</reference>
<accession>A0A1J5S2T8</accession>
<gene>
    <name evidence="2" type="ORF">GALL_193810</name>
</gene>